<name>A0ABV5UKJ7_9MICC</name>
<dbReference type="EMBL" id="JBHMBH010000006">
    <property type="protein sequence ID" value="MFB9712931.1"/>
    <property type="molecule type" value="Genomic_DNA"/>
</dbReference>
<dbReference type="InterPro" id="IPR036237">
    <property type="entry name" value="Xyl_isomerase-like_sf"/>
</dbReference>
<evidence type="ECO:0000313" key="6">
    <source>
        <dbReference type="Proteomes" id="UP001589536"/>
    </source>
</evidence>
<sequence length="287" mass="30743">MRLAICAEMVFTELPFTERVRRIHEAGFDVELWDSRSKDIAALKASGAVFSSMTGYISGSLVDADTAEDVVRTAETLIPTALKLGVSRMVVHSAELIDGKAARPVYRSTGSMWITGARTLERLGALGEKHGLTFCLENLNTVLDHPGIPLARAKDTLALVEAVGHPNVKMMLDLYHAQLGEGNLIELVRTALPHIGEIQVADVPGRCEPGTGEINYSAVARALVTAGYEGAVGMEAWASGDDMEALEAFRRAFTPEADTVHDGLVQDGLVQDGLVQDAIAFSTEVAL</sequence>
<dbReference type="Gene3D" id="3.20.20.150">
    <property type="entry name" value="Divalent-metal-dependent TIM barrel enzymes"/>
    <property type="match status" value="1"/>
</dbReference>
<proteinExistence type="inferred from homology"/>
<evidence type="ECO:0000313" key="5">
    <source>
        <dbReference type="EMBL" id="MFB9712931.1"/>
    </source>
</evidence>
<keyword evidence="2" id="KW-0119">Carbohydrate metabolism</keyword>
<dbReference type="RefSeq" id="WP_345048791.1">
    <property type="nucleotide sequence ID" value="NZ_BAABED010000001.1"/>
</dbReference>
<gene>
    <name evidence="5" type="ORF">ACFFPI_02015</name>
</gene>
<protein>
    <submittedName>
        <fullName evidence="5">TIM barrel protein</fullName>
    </submittedName>
</protein>
<reference evidence="5 6" key="1">
    <citation type="submission" date="2024-09" db="EMBL/GenBank/DDBJ databases">
        <authorList>
            <person name="Sun Q."/>
            <person name="Mori K."/>
        </authorList>
    </citation>
    <scope>NUCLEOTIDE SEQUENCE [LARGE SCALE GENOMIC DNA]</scope>
    <source>
        <strain evidence="5 6">JCM 13519</strain>
    </source>
</reference>
<comment type="caution">
    <text evidence="5">The sequence shown here is derived from an EMBL/GenBank/DDBJ whole genome shotgun (WGS) entry which is preliminary data.</text>
</comment>
<dbReference type="PANTHER" id="PTHR43489">
    <property type="entry name" value="ISOMERASE"/>
    <property type="match status" value="1"/>
</dbReference>
<keyword evidence="1 3" id="KW-0413">Isomerase</keyword>
<evidence type="ECO:0000256" key="3">
    <source>
        <dbReference type="PIRNR" id="PIRNR006241"/>
    </source>
</evidence>
<dbReference type="InterPro" id="IPR026040">
    <property type="entry name" value="HyI-like"/>
</dbReference>
<dbReference type="PIRSF" id="PIRSF006241">
    <property type="entry name" value="HyI"/>
    <property type="match status" value="1"/>
</dbReference>
<keyword evidence="6" id="KW-1185">Reference proteome</keyword>
<dbReference type="InterPro" id="IPR013022">
    <property type="entry name" value="Xyl_isomerase-like_TIM-brl"/>
</dbReference>
<evidence type="ECO:0000256" key="1">
    <source>
        <dbReference type="ARBA" id="ARBA00023235"/>
    </source>
</evidence>
<evidence type="ECO:0000259" key="4">
    <source>
        <dbReference type="Pfam" id="PF01261"/>
    </source>
</evidence>
<dbReference type="InterPro" id="IPR050417">
    <property type="entry name" value="Sugar_Epim/Isomerase"/>
</dbReference>
<accession>A0ABV5UKJ7</accession>
<dbReference type="Proteomes" id="UP001589536">
    <property type="component" value="Unassembled WGS sequence"/>
</dbReference>
<organism evidence="5 6">
    <name type="scientific">Arthrobacter methylotrophus</name>
    <dbReference type="NCBI Taxonomy" id="121291"/>
    <lineage>
        <taxon>Bacteria</taxon>
        <taxon>Bacillati</taxon>
        <taxon>Actinomycetota</taxon>
        <taxon>Actinomycetes</taxon>
        <taxon>Micrococcales</taxon>
        <taxon>Micrococcaceae</taxon>
        <taxon>Arthrobacter</taxon>
    </lineage>
</organism>
<evidence type="ECO:0000256" key="2">
    <source>
        <dbReference type="ARBA" id="ARBA00023277"/>
    </source>
</evidence>
<dbReference type="SUPFAM" id="SSF51658">
    <property type="entry name" value="Xylose isomerase-like"/>
    <property type="match status" value="1"/>
</dbReference>
<comment type="similarity">
    <text evidence="3">Belongs to the hyi family.</text>
</comment>
<dbReference type="Pfam" id="PF01261">
    <property type="entry name" value="AP_endonuc_2"/>
    <property type="match status" value="1"/>
</dbReference>
<feature type="domain" description="Xylose isomerase-like TIM barrel" evidence="4">
    <location>
        <begin position="41"/>
        <end position="242"/>
    </location>
</feature>